<evidence type="ECO:0000313" key="1">
    <source>
        <dbReference type="EMBL" id="KAH3801754.1"/>
    </source>
</evidence>
<name>A0A9D4J9Y8_DREPO</name>
<sequence>MDEWPPFNNTTRAHLILRLELINRVDKSRAIGRGSRANECVFWRQYLPEMVLKTGKNVCY</sequence>
<gene>
    <name evidence="1" type="ORF">DPMN_155415</name>
</gene>
<accession>A0A9D4J9Y8</accession>
<keyword evidence="2" id="KW-1185">Reference proteome</keyword>
<proteinExistence type="predicted"/>
<dbReference type="EMBL" id="JAIWYP010000007">
    <property type="protein sequence ID" value="KAH3801754.1"/>
    <property type="molecule type" value="Genomic_DNA"/>
</dbReference>
<dbReference type="Proteomes" id="UP000828390">
    <property type="component" value="Unassembled WGS sequence"/>
</dbReference>
<reference evidence="1" key="2">
    <citation type="submission" date="2020-11" db="EMBL/GenBank/DDBJ databases">
        <authorList>
            <person name="McCartney M.A."/>
            <person name="Auch B."/>
            <person name="Kono T."/>
            <person name="Mallez S."/>
            <person name="Becker A."/>
            <person name="Gohl D.M."/>
            <person name="Silverstein K.A.T."/>
            <person name="Koren S."/>
            <person name="Bechman K.B."/>
            <person name="Herman A."/>
            <person name="Abrahante J.E."/>
            <person name="Garbe J."/>
        </authorList>
    </citation>
    <scope>NUCLEOTIDE SEQUENCE</scope>
    <source>
        <strain evidence="1">Duluth1</strain>
        <tissue evidence="1">Whole animal</tissue>
    </source>
</reference>
<reference evidence="1" key="1">
    <citation type="journal article" date="2019" name="bioRxiv">
        <title>The Genome of the Zebra Mussel, Dreissena polymorpha: A Resource for Invasive Species Research.</title>
        <authorList>
            <person name="McCartney M.A."/>
            <person name="Auch B."/>
            <person name="Kono T."/>
            <person name="Mallez S."/>
            <person name="Zhang Y."/>
            <person name="Obille A."/>
            <person name="Becker A."/>
            <person name="Abrahante J.E."/>
            <person name="Garbe J."/>
            <person name="Badalamenti J.P."/>
            <person name="Herman A."/>
            <person name="Mangelson H."/>
            <person name="Liachko I."/>
            <person name="Sullivan S."/>
            <person name="Sone E.D."/>
            <person name="Koren S."/>
            <person name="Silverstein K.A.T."/>
            <person name="Beckman K.B."/>
            <person name="Gohl D.M."/>
        </authorList>
    </citation>
    <scope>NUCLEOTIDE SEQUENCE</scope>
    <source>
        <strain evidence="1">Duluth1</strain>
        <tissue evidence="1">Whole animal</tissue>
    </source>
</reference>
<protein>
    <submittedName>
        <fullName evidence="1">Uncharacterized protein</fullName>
    </submittedName>
</protein>
<evidence type="ECO:0000313" key="2">
    <source>
        <dbReference type="Proteomes" id="UP000828390"/>
    </source>
</evidence>
<dbReference type="AlphaFoldDB" id="A0A9D4J9Y8"/>
<comment type="caution">
    <text evidence="1">The sequence shown here is derived from an EMBL/GenBank/DDBJ whole genome shotgun (WGS) entry which is preliminary data.</text>
</comment>
<organism evidence="1 2">
    <name type="scientific">Dreissena polymorpha</name>
    <name type="common">Zebra mussel</name>
    <name type="synonym">Mytilus polymorpha</name>
    <dbReference type="NCBI Taxonomy" id="45954"/>
    <lineage>
        <taxon>Eukaryota</taxon>
        <taxon>Metazoa</taxon>
        <taxon>Spiralia</taxon>
        <taxon>Lophotrochozoa</taxon>
        <taxon>Mollusca</taxon>
        <taxon>Bivalvia</taxon>
        <taxon>Autobranchia</taxon>
        <taxon>Heteroconchia</taxon>
        <taxon>Euheterodonta</taxon>
        <taxon>Imparidentia</taxon>
        <taxon>Neoheterodontei</taxon>
        <taxon>Myida</taxon>
        <taxon>Dreissenoidea</taxon>
        <taxon>Dreissenidae</taxon>
        <taxon>Dreissena</taxon>
    </lineage>
</organism>